<accession>W9XG86</accession>
<gene>
    <name evidence="2" type="ORF">A1O5_00464</name>
</gene>
<organism evidence="2 3">
    <name type="scientific">Cladophialophora psammophila CBS 110553</name>
    <dbReference type="NCBI Taxonomy" id="1182543"/>
    <lineage>
        <taxon>Eukaryota</taxon>
        <taxon>Fungi</taxon>
        <taxon>Dikarya</taxon>
        <taxon>Ascomycota</taxon>
        <taxon>Pezizomycotina</taxon>
        <taxon>Eurotiomycetes</taxon>
        <taxon>Chaetothyriomycetidae</taxon>
        <taxon>Chaetothyriales</taxon>
        <taxon>Herpotrichiellaceae</taxon>
        <taxon>Cladophialophora</taxon>
    </lineage>
</organism>
<dbReference type="InterPro" id="IPR000182">
    <property type="entry name" value="GNAT_dom"/>
</dbReference>
<feature type="domain" description="N-acetyltransferase" evidence="1">
    <location>
        <begin position="111"/>
        <end position="255"/>
    </location>
</feature>
<dbReference type="eggNOG" id="ENOG502RT4D">
    <property type="taxonomic scope" value="Eukaryota"/>
</dbReference>
<dbReference type="Gene3D" id="3.40.630.30">
    <property type="match status" value="1"/>
</dbReference>
<evidence type="ECO:0000259" key="1">
    <source>
        <dbReference type="PROSITE" id="PS51186"/>
    </source>
</evidence>
<comment type="caution">
    <text evidence="2">The sequence shown here is derived from an EMBL/GenBank/DDBJ whole genome shotgun (WGS) entry which is preliminary data.</text>
</comment>
<dbReference type="AlphaFoldDB" id="W9XG86"/>
<dbReference type="OrthoDB" id="410198at2759"/>
<proteinExistence type="predicted"/>
<dbReference type="GO" id="GO:0016747">
    <property type="term" value="F:acyltransferase activity, transferring groups other than amino-acyl groups"/>
    <property type="evidence" value="ECO:0007669"/>
    <property type="project" value="InterPro"/>
</dbReference>
<dbReference type="InterPro" id="IPR052523">
    <property type="entry name" value="Trichothecene_AcTrans"/>
</dbReference>
<dbReference type="RefSeq" id="XP_007739273.1">
    <property type="nucleotide sequence ID" value="XM_007741083.1"/>
</dbReference>
<reference evidence="2 3" key="1">
    <citation type="submission" date="2013-03" db="EMBL/GenBank/DDBJ databases">
        <title>The Genome Sequence of Cladophialophora psammophila CBS 110553.</title>
        <authorList>
            <consortium name="The Broad Institute Genomics Platform"/>
            <person name="Cuomo C."/>
            <person name="de Hoog S."/>
            <person name="Gorbushina A."/>
            <person name="Walker B."/>
            <person name="Young S.K."/>
            <person name="Zeng Q."/>
            <person name="Gargeya S."/>
            <person name="Fitzgerald M."/>
            <person name="Haas B."/>
            <person name="Abouelleil A."/>
            <person name="Allen A.W."/>
            <person name="Alvarado L."/>
            <person name="Arachchi H.M."/>
            <person name="Berlin A.M."/>
            <person name="Chapman S.B."/>
            <person name="Gainer-Dewar J."/>
            <person name="Goldberg J."/>
            <person name="Griggs A."/>
            <person name="Gujja S."/>
            <person name="Hansen M."/>
            <person name="Howarth C."/>
            <person name="Imamovic A."/>
            <person name="Ireland A."/>
            <person name="Larimer J."/>
            <person name="McCowan C."/>
            <person name="Murphy C."/>
            <person name="Pearson M."/>
            <person name="Poon T.W."/>
            <person name="Priest M."/>
            <person name="Roberts A."/>
            <person name="Saif S."/>
            <person name="Shea T."/>
            <person name="Sisk P."/>
            <person name="Sykes S."/>
            <person name="Wortman J."/>
            <person name="Nusbaum C."/>
            <person name="Birren B."/>
        </authorList>
    </citation>
    <scope>NUCLEOTIDE SEQUENCE [LARGE SCALE GENOMIC DNA]</scope>
    <source>
        <strain evidence="2 3">CBS 110553</strain>
    </source>
</reference>
<keyword evidence="3" id="KW-1185">Reference proteome</keyword>
<dbReference type="InterPro" id="IPR016181">
    <property type="entry name" value="Acyl_CoA_acyltransferase"/>
</dbReference>
<dbReference type="PANTHER" id="PTHR42791">
    <property type="entry name" value="GNAT FAMILY ACETYLTRANSFERASE"/>
    <property type="match status" value="1"/>
</dbReference>
<dbReference type="HOGENOM" id="CLU_069195_1_0_1"/>
<evidence type="ECO:0000313" key="2">
    <source>
        <dbReference type="EMBL" id="EXJ75956.1"/>
    </source>
</evidence>
<sequence>MVEQEVDKMVTTSTSDKMEASAVTVNNMSVTSLVEANGASSVSMQLLPRITASNSPEYRHRLAEITSRATLSDPLNIVFQQEKTGRATAVTPDLLYVGAQRRIETKVAAGATVVEAANFAAVACWEPPSSNPPPFTDAQFAEMARERPVFAQFARDIQEAKLACLGAHQPYWTLSLMARDPERRDTGAVRAVIEPYVKRAKREKLPLWLVAGNPRARDVYAYFGFRVVKVIWSYPRERNDGDEGVSTWCMVCNWPVEEGVGNVYVGSVHVPRSTR</sequence>
<dbReference type="STRING" id="1182543.W9XG86"/>
<protein>
    <recommendedName>
        <fullName evidence="1">N-acetyltransferase domain-containing protein</fullName>
    </recommendedName>
</protein>
<dbReference type="EMBL" id="AMGX01000001">
    <property type="protein sequence ID" value="EXJ75956.1"/>
    <property type="molecule type" value="Genomic_DNA"/>
</dbReference>
<dbReference type="SUPFAM" id="SSF55729">
    <property type="entry name" value="Acyl-CoA N-acyltransferases (Nat)"/>
    <property type="match status" value="1"/>
</dbReference>
<dbReference type="PROSITE" id="PS51186">
    <property type="entry name" value="GNAT"/>
    <property type="match status" value="1"/>
</dbReference>
<name>W9XG86_9EURO</name>
<evidence type="ECO:0000313" key="3">
    <source>
        <dbReference type="Proteomes" id="UP000019471"/>
    </source>
</evidence>
<dbReference type="PANTHER" id="PTHR42791:SF1">
    <property type="entry name" value="N-ACETYLTRANSFERASE DOMAIN-CONTAINING PROTEIN"/>
    <property type="match status" value="1"/>
</dbReference>
<dbReference type="GeneID" id="19185200"/>
<dbReference type="Proteomes" id="UP000019471">
    <property type="component" value="Unassembled WGS sequence"/>
</dbReference>